<keyword evidence="4" id="KW-1185">Reference proteome</keyword>
<organism evidence="3 4">
    <name type="scientific">Thalassoglobus polymorphus</name>
    <dbReference type="NCBI Taxonomy" id="2527994"/>
    <lineage>
        <taxon>Bacteria</taxon>
        <taxon>Pseudomonadati</taxon>
        <taxon>Planctomycetota</taxon>
        <taxon>Planctomycetia</taxon>
        <taxon>Planctomycetales</taxon>
        <taxon>Planctomycetaceae</taxon>
        <taxon>Thalassoglobus</taxon>
    </lineage>
</organism>
<evidence type="ECO:0000256" key="1">
    <source>
        <dbReference type="SAM" id="MobiDB-lite"/>
    </source>
</evidence>
<feature type="region of interest" description="Disordered" evidence="1">
    <location>
        <begin position="225"/>
        <end position="299"/>
    </location>
</feature>
<keyword evidence="2" id="KW-0812">Transmembrane</keyword>
<accession>A0A517QHC0</accession>
<dbReference type="KEGG" id="tpol:Mal48_02500"/>
<name>A0A517QHC0_9PLAN</name>
<feature type="transmembrane region" description="Helical" evidence="2">
    <location>
        <begin position="188"/>
        <end position="211"/>
    </location>
</feature>
<keyword evidence="2" id="KW-1133">Transmembrane helix</keyword>
<feature type="transmembrane region" description="Helical" evidence="2">
    <location>
        <begin position="149"/>
        <end position="167"/>
    </location>
</feature>
<dbReference type="AlphaFoldDB" id="A0A517QHC0"/>
<feature type="compositionally biased region" description="Basic residues" evidence="1">
    <location>
        <begin position="83"/>
        <end position="102"/>
    </location>
</feature>
<sequence length="376" mass="40742">MVETRVQCPKCQSKMKLTLAVEKVRCPKCDTLFVAAKNRLQPQGPKKKKTAPPQKPTATSSFDFDDDNFGNDDDDLFAEASAPRKKRSRKPAPKKKSKRRSQPKPGAIPPEQIRKFGLTMVAIGIGVFILPFVGLQIKGLNAMSPEMQSLGGVCFLLLGGVVILISFKDALGDAASQTFDQGFTIVKWGAIGLFVLLIVGPFLLLGVRLAFRTVASVGGGNQDQIAQEELPPNFRRPIGTGSGTPPMKKRPVGNRNHANSGTNQATEESPFQDAGSGNSAGRPSMYPATHSAGESSQNRGTVKVILKGFPLQQVARHFLELRAAGQTARMRVMKIEENLAEVEFDQAAEIQLFANNIRFGKVTSVDGEQRTITVEP</sequence>
<keyword evidence="2" id="KW-0472">Membrane</keyword>
<evidence type="ECO:0000313" key="3">
    <source>
        <dbReference type="EMBL" id="QDT31020.1"/>
    </source>
</evidence>
<evidence type="ECO:0000313" key="4">
    <source>
        <dbReference type="Proteomes" id="UP000315724"/>
    </source>
</evidence>
<protein>
    <submittedName>
        <fullName evidence="3">Uncharacterized protein</fullName>
    </submittedName>
</protein>
<feature type="transmembrane region" description="Helical" evidence="2">
    <location>
        <begin position="116"/>
        <end position="137"/>
    </location>
</feature>
<dbReference type="Proteomes" id="UP000315724">
    <property type="component" value="Chromosome"/>
</dbReference>
<evidence type="ECO:0000256" key="2">
    <source>
        <dbReference type="SAM" id="Phobius"/>
    </source>
</evidence>
<reference evidence="3 4" key="1">
    <citation type="submission" date="2019-02" db="EMBL/GenBank/DDBJ databases">
        <title>Deep-cultivation of Planctomycetes and their phenomic and genomic characterization uncovers novel biology.</title>
        <authorList>
            <person name="Wiegand S."/>
            <person name="Jogler M."/>
            <person name="Boedeker C."/>
            <person name="Pinto D."/>
            <person name="Vollmers J."/>
            <person name="Rivas-Marin E."/>
            <person name="Kohn T."/>
            <person name="Peeters S.H."/>
            <person name="Heuer A."/>
            <person name="Rast P."/>
            <person name="Oberbeckmann S."/>
            <person name="Bunk B."/>
            <person name="Jeske O."/>
            <person name="Meyerdierks A."/>
            <person name="Storesund J.E."/>
            <person name="Kallscheuer N."/>
            <person name="Luecker S."/>
            <person name="Lage O.M."/>
            <person name="Pohl T."/>
            <person name="Merkel B.J."/>
            <person name="Hornburger P."/>
            <person name="Mueller R.-W."/>
            <person name="Bruemmer F."/>
            <person name="Labrenz M."/>
            <person name="Spormann A.M."/>
            <person name="Op den Camp H."/>
            <person name="Overmann J."/>
            <person name="Amann R."/>
            <person name="Jetten M.S.M."/>
            <person name="Mascher T."/>
            <person name="Medema M.H."/>
            <person name="Devos D.P."/>
            <person name="Kaster A.-K."/>
            <person name="Ovreas L."/>
            <person name="Rohde M."/>
            <person name="Galperin M.Y."/>
            <person name="Jogler C."/>
        </authorList>
    </citation>
    <scope>NUCLEOTIDE SEQUENCE [LARGE SCALE GENOMIC DNA]</scope>
    <source>
        <strain evidence="3 4">Mal48</strain>
    </source>
</reference>
<feature type="region of interest" description="Disordered" evidence="1">
    <location>
        <begin position="37"/>
        <end position="110"/>
    </location>
</feature>
<feature type="compositionally biased region" description="Polar residues" evidence="1">
    <location>
        <begin position="256"/>
        <end position="281"/>
    </location>
</feature>
<feature type="compositionally biased region" description="Acidic residues" evidence="1">
    <location>
        <begin position="63"/>
        <end position="77"/>
    </location>
</feature>
<dbReference type="EMBL" id="CP036267">
    <property type="protein sequence ID" value="QDT31020.1"/>
    <property type="molecule type" value="Genomic_DNA"/>
</dbReference>
<gene>
    <name evidence="3" type="ORF">Mal48_02500</name>
</gene>
<proteinExistence type="predicted"/>